<dbReference type="Pfam" id="PF14604">
    <property type="entry name" value="SH3_9"/>
    <property type="match status" value="1"/>
</dbReference>
<dbReference type="SMART" id="SM00233">
    <property type="entry name" value="PH"/>
    <property type="match status" value="1"/>
</dbReference>
<dbReference type="HOGENOM" id="CLU_007858_0_0_1"/>
<feature type="region of interest" description="Disordered" evidence="3">
    <location>
        <begin position="657"/>
        <end position="709"/>
    </location>
</feature>
<evidence type="ECO:0000259" key="6">
    <source>
        <dbReference type="PROSITE" id="PS50105"/>
    </source>
</evidence>
<dbReference type="SMART" id="SM00454">
    <property type="entry name" value="SAM"/>
    <property type="match status" value="1"/>
</dbReference>
<feature type="region of interest" description="Disordered" evidence="3">
    <location>
        <begin position="416"/>
        <end position="463"/>
    </location>
</feature>
<dbReference type="CDD" id="cd09535">
    <property type="entry name" value="SAM_BOI-like_fungal"/>
    <property type="match status" value="1"/>
</dbReference>
<feature type="compositionally biased region" description="Polar residues" evidence="3">
    <location>
        <begin position="880"/>
        <end position="893"/>
    </location>
</feature>
<sequence>MGATNWPPPPALSKQLLSSAGQDGAASSRCIRTFAHSHSRARTSASSTPTHFPTATTASFINTTPRGTKRRQRRRRRAYSGLYTHHHHPLPPSGPLWYSAAMASPKSVDRVWALHDFEAENPDEVSFKAGECILVVEKDDEYGDGWWQGTNEHGHTGLFPFTYTTLDRTLALTATKSGNATPDALGTPHGAIASTQPGVMHSTMADIDNALTELQGDRKPASINHAASSTATANNPAADSSRASFTSERTDAESDNLAEESDDFASRSVAARAALAANAQKNLANNAHREKQEEQRMRAQAQRQFEEEEARQRELLLEKEKERQAKLAAGHIDPADEKSKAAPIAGVDMSDESDSEGSVGPLDDFQDKTHSPLFGNLAATPTEGVAAREIQPPTSSLQGIVEDDAKIQPASQPIAPIQAATASTTISTTDTPAAPAPLTSDDFTSAVTPDAPTTADTADEPASSHIPAIAAGTGAIAVGGAAAALAAEAAPPAADDSTRSVAGDSTRTGTEAGTGATGTATAATSVAATPNDDAIPAAPTAKPPAAASASLTGDPTEWGVDQVVEWARSKGWDEAAVVSKLRNHEISGDVLLEMDINILKEIDIVAFGKRFQVANGIKELRAQVPGAVTTPGASQPAHDGLGSPAIIAPAAAGSASGTPSYSPYNAGSHSGSNADGRSLSARMAETSLDQSYGPGSSRPGSYGGERDSFGPAQAAYGGAAGVAAWQAQQAGQGHAARVPSGDVPLSPTAASQFGVSSRYAPSSGTYDDKLGALPSSPRKRESTGSAGASEKNNRSSFFGLGQRNRKPPPAGVAGTSGAPASNAGDDERSNKGTLSRLGFARSSRNISSQSSQSNFKDQISLPTSSPHFDANGDTVRRQRQSTGSGTVLASPATNGEMGMGMSPSARPTSIGSAGAEAPSAAAATSAGVGNVAASGPVMSRIQPVDLEGWIKKKGERYNTWKPRYLALKGPDLVILRDPRAEKIKGYVNMKGYKVIADENTNPGKYGFKILHETEKPHYFSSEDPILVREWMKALMKSTIGRDHSFPVISSYNNATISLKEAQRMNPPPRPPSPTSRARTQRAKARPNPEQLTARDAAILMNLTSGQPTKPDDL</sequence>
<dbReference type="PROSITE" id="PS50002">
    <property type="entry name" value="SH3"/>
    <property type="match status" value="1"/>
</dbReference>
<feature type="compositionally biased region" description="Polar residues" evidence="3">
    <location>
        <begin position="855"/>
        <end position="866"/>
    </location>
</feature>
<proteinExistence type="predicted"/>
<feature type="region of interest" description="Disordered" evidence="3">
    <location>
        <begin position="490"/>
        <end position="554"/>
    </location>
</feature>
<gene>
    <name evidence="7" type="ORF">PAN0_053d6466</name>
</gene>
<evidence type="ECO:0000256" key="3">
    <source>
        <dbReference type="SAM" id="MobiDB-lite"/>
    </source>
</evidence>
<feature type="compositionally biased region" description="Low complexity" evidence="3">
    <location>
        <begin position="42"/>
        <end position="51"/>
    </location>
</feature>
<feature type="region of interest" description="Disordered" evidence="3">
    <location>
        <begin position="224"/>
        <end position="263"/>
    </location>
</feature>
<feature type="compositionally biased region" description="Low complexity" evidence="3">
    <location>
        <begin position="691"/>
        <end position="700"/>
    </location>
</feature>
<dbReference type="SMART" id="SM00326">
    <property type="entry name" value="SH3"/>
    <property type="match status" value="1"/>
</dbReference>
<dbReference type="SUPFAM" id="SSF47769">
    <property type="entry name" value="SAM/Pointed domain"/>
    <property type="match status" value="1"/>
</dbReference>
<accession>A0A081CNI3</accession>
<feature type="compositionally biased region" description="Low complexity" evidence="3">
    <location>
        <begin position="841"/>
        <end position="854"/>
    </location>
</feature>
<reference evidence="8" key="1">
    <citation type="journal article" date="2014" name="Genome Announc.">
        <title>Draft Genome Sequence of the Yeast Pseudozyma antarctica Type Strain JCM10317, a Producer of the Glycolipid Biosurfactants, Mannosylerythritol Lipids.</title>
        <authorList>
            <person name="Saika A."/>
            <person name="Koike H."/>
            <person name="Hori T."/>
            <person name="Fukuoka T."/>
            <person name="Sato S."/>
            <person name="Habe H."/>
            <person name="Kitamoto D."/>
            <person name="Morita T."/>
        </authorList>
    </citation>
    <scope>NUCLEOTIDE SEQUENCE [LARGE SCALE GENOMIC DNA]</scope>
    <source>
        <strain evidence="8">JCM 10317</strain>
    </source>
</reference>
<evidence type="ECO:0000256" key="1">
    <source>
        <dbReference type="ARBA" id="ARBA00022443"/>
    </source>
</evidence>
<dbReference type="PANTHER" id="PTHR45929:SF3">
    <property type="entry name" value="JAK PATHWAY SIGNAL TRANSDUCTION ADAPTOR MOLECULE"/>
    <property type="match status" value="1"/>
</dbReference>
<protein>
    <submittedName>
        <fullName evidence="7">Uncharacterized protein</fullName>
    </submittedName>
</protein>
<dbReference type="Pfam" id="PF00169">
    <property type="entry name" value="PH"/>
    <property type="match status" value="1"/>
</dbReference>
<dbReference type="GeneID" id="26307275"/>
<feature type="region of interest" description="Disordered" evidence="3">
    <location>
        <begin position="38"/>
        <end position="75"/>
    </location>
</feature>
<dbReference type="AlphaFoldDB" id="A0A081CNI3"/>
<feature type="compositionally biased region" description="Low complexity" evidence="3">
    <location>
        <begin position="506"/>
        <end position="549"/>
    </location>
</feature>
<dbReference type="Pfam" id="PF07647">
    <property type="entry name" value="SAM_2"/>
    <property type="match status" value="1"/>
</dbReference>
<evidence type="ECO:0000313" key="7">
    <source>
        <dbReference type="EMBL" id="GAK68229.1"/>
    </source>
</evidence>
<keyword evidence="8" id="KW-1185">Reference proteome</keyword>
<dbReference type="PROSITE" id="PS50105">
    <property type="entry name" value="SAM_DOMAIN"/>
    <property type="match status" value="1"/>
</dbReference>
<feature type="region of interest" description="Disordered" evidence="3">
    <location>
        <begin position="1"/>
        <end position="20"/>
    </location>
</feature>
<dbReference type="InterPro" id="IPR001660">
    <property type="entry name" value="SAM"/>
</dbReference>
<dbReference type="CDD" id="cd00174">
    <property type="entry name" value="SH3"/>
    <property type="match status" value="1"/>
</dbReference>
<feature type="region of interest" description="Disordered" evidence="3">
    <location>
        <begin position="756"/>
        <end position="913"/>
    </location>
</feature>
<dbReference type="InterPro" id="IPR001849">
    <property type="entry name" value="PH_domain"/>
</dbReference>
<feature type="domain" description="SH3" evidence="4">
    <location>
        <begin position="106"/>
        <end position="169"/>
    </location>
</feature>
<dbReference type="InterPro" id="IPR013761">
    <property type="entry name" value="SAM/pointed_sf"/>
</dbReference>
<feature type="compositionally biased region" description="Polar residues" evidence="3">
    <location>
        <begin position="756"/>
        <end position="765"/>
    </location>
</feature>
<feature type="compositionally biased region" description="Polar residues" evidence="3">
    <location>
        <begin position="665"/>
        <end position="675"/>
    </location>
</feature>
<feature type="domain" description="PH" evidence="5">
    <location>
        <begin position="943"/>
        <end position="1039"/>
    </location>
</feature>
<feature type="compositionally biased region" description="Low complexity" evidence="3">
    <location>
        <begin position="224"/>
        <end position="241"/>
    </location>
</feature>
<dbReference type="InterPro" id="IPR011993">
    <property type="entry name" value="PH-like_dom_sf"/>
</dbReference>
<dbReference type="CDD" id="cd22249">
    <property type="entry name" value="UDM1_RNF168_RNF169-like"/>
    <property type="match status" value="1"/>
</dbReference>
<evidence type="ECO:0000313" key="8">
    <source>
        <dbReference type="Proteomes" id="UP000053758"/>
    </source>
</evidence>
<dbReference type="RefSeq" id="XP_014653579.1">
    <property type="nucleotide sequence ID" value="XM_014798093.1"/>
</dbReference>
<feature type="region of interest" description="Disordered" evidence="3">
    <location>
        <begin position="287"/>
        <end position="311"/>
    </location>
</feature>
<feature type="compositionally biased region" description="Basic and acidic residues" evidence="3">
    <location>
        <begin position="287"/>
        <end position="297"/>
    </location>
</feature>
<dbReference type="InterPro" id="IPR050670">
    <property type="entry name" value="STAM"/>
</dbReference>
<organism evidence="7 8">
    <name type="scientific">Pseudozyma antarctica</name>
    <name type="common">Yeast</name>
    <name type="synonym">Candida antarctica</name>
    <dbReference type="NCBI Taxonomy" id="84753"/>
    <lineage>
        <taxon>Eukaryota</taxon>
        <taxon>Fungi</taxon>
        <taxon>Dikarya</taxon>
        <taxon>Basidiomycota</taxon>
        <taxon>Ustilaginomycotina</taxon>
        <taxon>Ustilaginomycetes</taxon>
        <taxon>Ustilaginales</taxon>
        <taxon>Ustilaginaceae</taxon>
        <taxon>Moesziomyces</taxon>
    </lineage>
</organism>
<dbReference type="Proteomes" id="UP000053758">
    <property type="component" value="Unassembled WGS sequence"/>
</dbReference>
<feature type="compositionally biased region" description="Low complexity" evidence="3">
    <location>
        <begin position="416"/>
        <end position="437"/>
    </location>
</feature>
<dbReference type="Gene3D" id="2.30.30.40">
    <property type="entry name" value="SH3 Domains"/>
    <property type="match status" value="1"/>
</dbReference>
<keyword evidence="1 2" id="KW-0728">SH3 domain</keyword>
<dbReference type="PROSITE" id="PS50003">
    <property type="entry name" value="PH_DOMAIN"/>
    <property type="match status" value="1"/>
</dbReference>
<feature type="compositionally biased region" description="Low complexity" evidence="3">
    <location>
        <begin position="444"/>
        <end position="463"/>
    </location>
</feature>
<feature type="domain" description="SAM" evidence="6">
    <location>
        <begin position="558"/>
        <end position="623"/>
    </location>
</feature>
<dbReference type="InterPro" id="IPR036028">
    <property type="entry name" value="SH3-like_dom_sf"/>
</dbReference>
<evidence type="ECO:0000259" key="4">
    <source>
        <dbReference type="PROSITE" id="PS50002"/>
    </source>
</evidence>
<dbReference type="Gene3D" id="1.10.150.50">
    <property type="entry name" value="Transcription Factor, Ets-1"/>
    <property type="match status" value="1"/>
</dbReference>
<dbReference type="SUPFAM" id="SSF50729">
    <property type="entry name" value="PH domain-like"/>
    <property type="match status" value="1"/>
</dbReference>
<dbReference type="Gene3D" id="2.30.29.30">
    <property type="entry name" value="Pleckstrin-homology domain (PH domain)/Phosphotyrosine-binding domain (PTB)"/>
    <property type="match status" value="1"/>
</dbReference>
<evidence type="ECO:0000259" key="5">
    <source>
        <dbReference type="PROSITE" id="PS50003"/>
    </source>
</evidence>
<dbReference type="InterPro" id="IPR001452">
    <property type="entry name" value="SH3_domain"/>
</dbReference>
<dbReference type="PANTHER" id="PTHR45929">
    <property type="entry name" value="JAK PATHWAY SIGNAL TRANSDUCTION ADAPTOR MOLECULE"/>
    <property type="match status" value="1"/>
</dbReference>
<evidence type="ECO:0000256" key="2">
    <source>
        <dbReference type="PROSITE-ProRule" id="PRU00192"/>
    </source>
</evidence>
<dbReference type="PRINTS" id="PR00452">
    <property type="entry name" value="SH3DOMAIN"/>
</dbReference>
<feature type="region of interest" description="Disordered" evidence="3">
    <location>
        <begin position="1058"/>
        <end position="1113"/>
    </location>
</feature>
<dbReference type="SUPFAM" id="SSF50044">
    <property type="entry name" value="SH3-domain"/>
    <property type="match status" value="1"/>
</dbReference>
<dbReference type="EMBL" id="DF830120">
    <property type="protein sequence ID" value="GAK68229.1"/>
    <property type="molecule type" value="Genomic_DNA"/>
</dbReference>
<feature type="compositionally biased region" description="Polar residues" evidence="3">
    <location>
        <begin position="53"/>
        <end position="66"/>
    </location>
</feature>
<feature type="compositionally biased region" description="Acidic residues" evidence="3">
    <location>
        <begin position="253"/>
        <end position="263"/>
    </location>
</feature>
<name>A0A081CNI3_PSEA2</name>
<feature type="compositionally biased region" description="Pro residues" evidence="3">
    <location>
        <begin position="1"/>
        <end position="11"/>
    </location>
</feature>